<comment type="caution">
    <text evidence="2">The sequence shown here is derived from an EMBL/GenBank/DDBJ whole genome shotgun (WGS) entry which is preliminary data.</text>
</comment>
<reference evidence="2 3" key="1">
    <citation type="journal article" date="2019" name="Int. J. Syst. Evol. Microbiol.">
        <title>The Global Catalogue of Microorganisms (GCM) 10K type strain sequencing project: providing services to taxonomists for standard genome sequencing and annotation.</title>
        <authorList>
            <consortium name="The Broad Institute Genomics Platform"/>
            <consortium name="The Broad Institute Genome Sequencing Center for Infectious Disease"/>
            <person name="Wu L."/>
            <person name="Ma J."/>
        </authorList>
    </citation>
    <scope>NUCLEOTIDE SEQUENCE [LARGE SCALE GENOMIC DNA]</scope>
    <source>
        <strain evidence="2 3">JCM 15933</strain>
    </source>
</reference>
<dbReference type="Proteomes" id="UP001501470">
    <property type="component" value="Unassembled WGS sequence"/>
</dbReference>
<keyword evidence="3" id="KW-1185">Reference proteome</keyword>
<organism evidence="2 3">
    <name type="scientific">Dactylosporangium maewongense</name>
    <dbReference type="NCBI Taxonomy" id="634393"/>
    <lineage>
        <taxon>Bacteria</taxon>
        <taxon>Bacillati</taxon>
        <taxon>Actinomycetota</taxon>
        <taxon>Actinomycetes</taxon>
        <taxon>Micromonosporales</taxon>
        <taxon>Micromonosporaceae</taxon>
        <taxon>Dactylosporangium</taxon>
    </lineage>
</organism>
<dbReference type="EMBL" id="BAAAQD010000017">
    <property type="protein sequence ID" value="GAA1544186.1"/>
    <property type="molecule type" value="Genomic_DNA"/>
</dbReference>
<accession>A0ABN2BR34</accession>
<name>A0ABN2BR34_9ACTN</name>
<sequence length="256" mass="27604">MRKPIAATLRPQFTWLILLLLSIGAARLLAGHYLTGVHDERLRGLDDARQANQRMLRDLTDIDTAALRYQLTGDPAYLEAFRAGSADYPVARSAALRAAPDDRTRVLVRDQDQAAQRWLAQVALPISALPAGRPGVDADRSARGKDLFDAILTANTAVTAAVEDTQKTTTAAYRRTGRVLEAALALLSLLPALIAVRVYRSVRRLLTPPRAPLDEPATIAPFGEPAVHDLDVPTGRGRIAGADLGAGALPDHVHRP</sequence>
<dbReference type="RefSeq" id="WP_344507692.1">
    <property type="nucleotide sequence ID" value="NZ_BAAAQD010000017.1"/>
</dbReference>
<gene>
    <name evidence="2" type="ORF">GCM10009827_075030</name>
</gene>
<dbReference type="Pfam" id="PF05227">
    <property type="entry name" value="CHASE3"/>
    <property type="match status" value="1"/>
</dbReference>
<feature type="domain" description="CHASE3" evidence="1">
    <location>
        <begin position="47"/>
        <end position="166"/>
    </location>
</feature>
<evidence type="ECO:0000259" key="1">
    <source>
        <dbReference type="Pfam" id="PF05227"/>
    </source>
</evidence>
<protein>
    <recommendedName>
        <fullName evidence="1">CHASE3 domain-containing protein</fullName>
    </recommendedName>
</protein>
<evidence type="ECO:0000313" key="3">
    <source>
        <dbReference type="Proteomes" id="UP001501470"/>
    </source>
</evidence>
<proteinExistence type="predicted"/>
<dbReference type="InterPro" id="IPR007891">
    <property type="entry name" value="CHASE3"/>
</dbReference>
<evidence type="ECO:0000313" key="2">
    <source>
        <dbReference type="EMBL" id="GAA1544186.1"/>
    </source>
</evidence>